<dbReference type="SUPFAM" id="SSF55874">
    <property type="entry name" value="ATPase domain of HSP90 chaperone/DNA topoisomerase II/histidine kinase"/>
    <property type="match status" value="1"/>
</dbReference>
<protein>
    <submittedName>
        <fullName evidence="3">ATP-binding protein</fullName>
    </submittedName>
</protein>
<dbReference type="EMBL" id="JARWBG010000082">
    <property type="protein sequence ID" value="MDH2393770.1"/>
    <property type="molecule type" value="Genomic_DNA"/>
</dbReference>
<dbReference type="InterPro" id="IPR036890">
    <property type="entry name" value="HATPase_C_sf"/>
</dbReference>
<dbReference type="PANTHER" id="PTHR35526:SF3">
    <property type="entry name" value="ANTI-SIGMA-F FACTOR RSBW"/>
    <property type="match status" value="1"/>
</dbReference>
<proteinExistence type="predicted"/>
<evidence type="ECO:0000313" key="3">
    <source>
        <dbReference type="EMBL" id="MDH2393770.1"/>
    </source>
</evidence>
<evidence type="ECO:0000256" key="1">
    <source>
        <dbReference type="ARBA" id="ARBA00022527"/>
    </source>
</evidence>
<dbReference type="Proteomes" id="UP001223144">
    <property type="component" value="Unassembled WGS sequence"/>
</dbReference>
<dbReference type="Gene3D" id="3.30.565.10">
    <property type="entry name" value="Histidine kinase-like ATPase, C-terminal domain"/>
    <property type="match status" value="1"/>
</dbReference>
<accession>A0ABT6HYS4</accession>
<organism evidence="3 4">
    <name type="scientific">Streptomyces chengmaiensis</name>
    <dbReference type="NCBI Taxonomy" id="3040919"/>
    <lineage>
        <taxon>Bacteria</taxon>
        <taxon>Bacillati</taxon>
        <taxon>Actinomycetota</taxon>
        <taxon>Actinomycetes</taxon>
        <taxon>Kitasatosporales</taxon>
        <taxon>Streptomycetaceae</taxon>
        <taxon>Streptomyces</taxon>
    </lineage>
</organism>
<keyword evidence="3" id="KW-0547">Nucleotide-binding</keyword>
<feature type="domain" description="Histidine kinase/HSP90-like ATPase" evidence="2">
    <location>
        <begin position="19"/>
        <end position="125"/>
    </location>
</feature>
<dbReference type="PANTHER" id="PTHR35526">
    <property type="entry name" value="ANTI-SIGMA-F FACTOR RSBW-RELATED"/>
    <property type="match status" value="1"/>
</dbReference>
<keyword evidence="3" id="KW-0067">ATP-binding</keyword>
<dbReference type="InterPro" id="IPR050267">
    <property type="entry name" value="Anti-sigma-factor_SerPK"/>
</dbReference>
<evidence type="ECO:0000259" key="2">
    <source>
        <dbReference type="Pfam" id="PF13581"/>
    </source>
</evidence>
<keyword evidence="1" id="KW-0723">Serine/threonine-protein kinase</keyword>
<keyword evidence="1" id="KW-0808">Transferase</keyword>
<dbReference type="InterPro" id="IPR003594">
    <property type="entry name" value="HATPase_dom"/>
</dbReference>
<evidence type="ECO:0000313" key="4">
    <source>
        <dbReference type="Proteomes" id="UP001223144"/>
    </source>
</evidence>
<gene>
    <name evidence="3" type="ORF">QCN29_34425</name>
</gene>
<keyword evidence="4" id="KW-1185">Reference proteome</keyword>
<sequence length="140" mass="14755">MNAEAAKAHVVIEASPHEDSVAARQAAAAFVLRNCPWADADAVLLVVSELVANVARHTAGWWRLHLSAGADALTVEMEDSSPLLPVPREPDLAGGGGFGWHMVLRLAGQVEVRPLPYGKRVQATWLRPAPAAAAEPATAV</sequence>
<name>A0ABT6HYS4_9ACTN</name>
<dbReference type="RefSeq" id="WP_240139954.1">
    <property type="nucleotide sequence ID" value="NZ_JARWBG010000082.1"/>
</dbReference>
<comment type="caution">
    <text evidence="3">The sequence shown here is derived from an EMBL/GenBank/DDBJ whole genome shotgun (WGS) entry which is preliminary data.</text>
</comment>
<reference evidence="3 4" key="1">
    <citation type="submission" date="2023-04" db="EMBL/GenBank/DDBJ databases">
        <title>Streptomyces chengmaiensis sp. nov. isolated from the stem of mangrove plant in Hainan.</title>
        <authorList>
            <person name="Huang X."/>
            <person name="Zhou S."/>
            <person name="Chu X."/>
            <person name="Xie Y."/>
            <person name="Lin Y."/>
        </authorList>
    </citation>
    <scope>NUCLEOTIDE SEQUENCE [LARGE SCALE GENOMIC DNA]</scope>
    <source>
        <strain evidence="3 4">HNM0663</strain>
    </source>
</reference>
<dbReference type="GO" id="GO:0005524">
    <property type="term" value="F:ATP binding"/>
    <property type="evidence" value="ECO:0007669"/>
    <property type="project" value="UniProtKB-KW"/>
</dbReference>
<dbReference type="Pfam" id="PF13581">
    <property type="entry name" value="HATPase_c_2"/>
    <property type="match status" value="1"/>
</dbReference>
<keyword evidence="1" id="KW-0418">Kinase</keyword>
<dbReference type="CDD" id="cd16936">
    <property type="entry name" value="HATPase_RsbW-like"/>
    <property type="match status" value="1"/>
</dbReference>